<sequence length="327" mass="35834">MTEWVPTFDYPAEDWLLLDVTVQDGAERAAQQVADRGGRQNKRYAKTLYPELKSAWQDRLVDGSEPAVVYVPPVRRNVEPLLPASIEARRTVPDFERTLAGAFEHASKPLDPPLTRVGEPEISTVQLPAGPACRAYGGLLSDTGYRGEQMPIEYVRHYVFAQEYPEEILLFAATWIPGTIDPGVVELVDRMAATLRFVPRGSGEGPRPVLAGPGARIVFDEVQIGKGLHPLAQQGFVTIDRDQGMLSLLDNDQRLIAGAPVREVSAWPIRASLSTTVGLEINGITYNAAPGRGSYPKAFTLPTDLMQGHSAADQLLQLIEENGGKRR</sequence>
<organism evidence="1 2">
    <name type="scientific">Streptomyces litchfieldiae</name>
    <dbReference type="NCBI Taxonomy" id="3075543"/>
    <lineage>
        <taxon>Bacteria</taxon>
        <taxon>Bacillati</taxon>
        <taxon>Actinomycetota</taxon>
        <taxon>Actinomycetes</taxon>
        <taxon>Kitasatosporales</taxon>
        <taxon>Streptomycetaceae</taxon>
        <taxon>Streptomyces</taxon>
    </lineage>
</organism>
<dbReference type="Proteomes" id="UP001183246">
    <property type="component" value="Unassembled WGS sequence"/>
</dbReference>
<keyword evidence="2" id="KW-1185">Reference proteome</keyword>
<protein>
    <submittedName>
        <fullName evidence="1">Uncharacterized protein</fullName>
    </submittedName>
</protein>
<evidence type="ECO:0000313" key="2">
    <source>
        <dbReference type="Proteomes" id="UP001183246"/>
    </source>
</evidence>
<evidence type="ECO:0000313" key="1">
    <source>
        <dbReference type="EMBL" id="MDT0345344.1"/>
    </source>
</evidence>
<comment type="caution">
    <text evidence="1">The sequence shown here is derived from an EMBL/GenBank/DDBJ whole genome shotgun (WGS) entry which is preliminary data.</text>
</comment>
<dbReference type="EMBL" id="JAVREL010000014">
    <property type="protein sequence ID" value="MDT0345344.1"/>
    <property type="molecule type" value="Genomic_DNA"/>
</dbReference>
<dbReference type="RefSeq" id="WP_311706478.1">
    <property type="nucleotide sequence ID" value="NZ_JAVREL010000014.1"/>
</dbReference>
<gene>
    <name evidence="1" type="ORF">RM590_22470</name>
</gene>
<name>A0ABU2MW81_9ACTN</name>
<accession>A0ABU2MW81</accession>
<reference evidence="2" key="1">
    <citation type="submission" date="2023-07" db="EMBL/GenBank/DDBJ databases">
        <title>30 novel species of actinomycetes from the DSMZ collection.</title>
        <authorList>
            <person name="Nouioui I."/>
        </authorList>
    </citation>
    <scope>NUCLEOTIDE SEQUENCE [LARGE SCALE GENOMIC DNA]</scope>
    <source>
        <strain evidence="2">DSM 44938</strain>
    </source>
</reference>
<proteinExistence type="predicted"/>